<dbReference type="SUPFAM" id="SSF53067">
    <property type="entry name" value="Actin-like ATPase domain"/>
    <property type="match status" value="2"/>
</dbReference>
<dbReference type="GO" id="GO:0006096">
    <property type="term" value="P:glycolytic process"/>
    <property type="evidence" value="ECO:0007669"/>
    <property type="project" value="UniProtKB-UniPathway"/>
</dbReference>
<name>A0A0A8L3A2_9SACH</name>
<dbReference type="InterPro" id="IPR036322">
    <property type="entry name" value="WD40_repeat_dom_sf"/>
</dbReference>
<accession>A0A0A8L3A2</accession>
<evidence type="ECO:0000256" key="2">
    <source>
        <dbReference type="ARBA" id="ARBA00022679"/>
    </source>
</evidence>
<keyword evidence="2" id="KW-0808">Transferase</keyword>
<dbReference type="OrthoDB" id="419537at2759"/>
<organism evidence="8 9">
    <name type="scientific">Kluyveromyces dobzhanskii CBS 2104</name>
    <dbReference type="NCBI Taxonomy" id="1427455"/>
    <lineage>
        <taxon>Eukaryota</taxon>
        <taxon>Fungi</taxon>
        <taxon>Dikarya</taxon>
        <taxon>Ascomycota</taxon>
        <taxon>Saccharomycotina</taxon>
        <taxon>Saccharomycetes</taxon>
        <taxon>Saccharomycetales</taxon>
        <taxon>Saccharomycetaceae</taxon>
        <taxon>Kluyveromyces</taxon>
    </lineage>
</organism>
<dbReference type="Pfam" id="PF23627">
    <property type="entry name" value="LisH_WDR26"/>
    <property type="match status" value="1"/>
</dbReference>
<dbReference type="InterPro" id="IPR022672">
    <property type="entry name" value="Hexokinase_N"/>
</dbReference>
<evidence type="ECO:0000313" key="9">
    <source>
        <dbReference type="Proteomes" id="UP000031516"/>
    </source>
</evidence>
<dbReference type="Pfam" id="PF00349">
    <property type="entry name" value="Hexokinase_1"/>
    <property type="match status" value="1"/>
</dbReference>
<proteinExistence type="inferred from homology"/>
<dbReference type="GO" id="GO:0005739">
    <property type="term" value="C:mitochondrion"/>
    <property type="evidence" value="ECO:0007669"/>
    <property type="project" value="TreeGrafter"/>
</dbReference>
<dbReference type="AlphaFoldDB" id="A0A0A8L3A2"/>
<keyword evidence="5" id="KW-0067">ATP-binding</keyword>
<dbReference type="GO" id="GO:0006006">
    <property type="term" value="P:glucose metabolic process"/>
    <property type="evidence" value="ECO:0007669"/>
    <property type="project" value="TreeGrafter"/>
</dbReference>
<dbReference type="PANTHER" id="PTHR19443:SF30">
    <property type="entry name" value="GLUCOKINASE-1-RELATED"/>
    <property type="match status" value="1"/>
</dbReference>
<gene>
    <name evidence="8" type="ORF">KLDO_g1020</name>
</gene>
<evidence type="ECO:0000256" key="5">
    <source>
        <dbReference type="ARBA" id="ARBA00022840"/>
    </source>
</evidence>
<dbReference type="Pfam" id="PF03727">
    <property type="entry name" value="Hexokinase_2"/>
    <property type="match status" value="1"/>
</dbReference>
<dbReference type="PROSITE" id="PS51748">
    <property type="entry name" value="HEXOKINASE_2"/>
    <property type="match status" value="1"/>
</dbReference>
<evidence type="ECO:0000256" key="3">
    <source>
        <dbReference type="ARBA" id="ARBA00022741"/>
    </source>
</evidence>
<dbReference type="Gene3D" id="3.30.420.40">
    <property type="match status" value="1"/>
</dbReference>
<keyword evidence="3" id="KW-0547">Nucleotide-binding</keyword>
<dbReference type="InterPro" id="IPR043129">
    <property type="entry name" value="ATPase_NBD"/>
</dbReference>
<dbReference type="PRINTS" id="PR00475">
    <property type="entry name" value="HEXOKINASE"/>
</dbReference>
<dbReference type="UniPathway" id="UPA00109">
    <property type="reaction ID" value="UER00180"/>
</dbReference>
<dbReference type="Gene3D" id="3.40.367.20">
    <property type="match status" value="1"/>
</dbReference>
<dbReference type="GO" id="GO:0004340">
    <property type="term" value="F:glucokinase activity"/>
    <property type="evidence" value="ECO:0007669"/>
    <property type="project" value="TreeGrafter"/>
</dbReference>
<sequence>MSDSKLTKAVDSICDQFVITKSKISQLTEYFIDCMEKGLEVCESDISQNKGLPMLPTFVTDKPSGEEHGITMLAADLGGTNFRVCSVELLGNHEYRMEQEKSKIPTFFFQEDHHITSKDLFQHMALITHQFLTKHHKDHIQDYKWKMGFTFSYPVDQLSLRSGKLIRWSKGFKIGDTVGQDIVQLFQQELNDIGLPNVHVVALTNDTTGTLLAHCYTSSDTSRAINEPVIGCIFGTGTNGCYMEKIDNIHKLDPSVRRQLLAEGKTHMCINTEWGSFDNELNHLPTTSYDIKIDQKFSTNPGFHLFEKRVSGLYLGEMLRNILLDLEKQSLFDLKKSLLKNNPFILTTETLSHIEVDELDSGLENTKDALLEAVDLETTFDERVLIQRLVRAISRRAAFLAAVPIAAILIKTNALNQSYHCQVEVGCDGSVVEHYPGFRSMMRHALALSPIGPEGERDVHLRISKDGSGVGAALCALHADTMAVQTAGSDTSQSIVSVSTVPTSHDSFIPKYTKKPLTNLEADASDQPFDKVQLTKLLIDALQQIGYEETAITLQKESGGILVESAHVKPLFSAIKDGRFEDCTLSLLLKLPMFLESLELSGDLSHVELPQTPGKPPNSIIDHFMTEYETLNFVMKRLSEFNDVDVIKLTICVEMLVAIQTLSFSEILMTNRRMALELLRSVIRPTISIWDTLLTLQTMKYESELLWQSGSDTNDSNTFSSFQPEHLLSQLSTLIVSGQSSSRTPFVTREATFEHISRFINPNDLVPRGRLMQLLKQAIQYQRSRDLLSFHTEESSSGNQKTPPTAYNLLQDNVTKSTQFQFDNIKTLNRNNDEIWFLQFSSDGRFLASASPSKKFERKIIIYDVKNNFEIYGICCETRQSVLYLKFSPDNTKLIACSINSAAKIYDLNQLSPPTYDGYLCEYDQLKPVASIFVTFPAAPDTSALTPSNTPGSTETMRLWCGDWFHDPDLKDFIALGSPDSDVIIYDMKTATIFARISMTMGEDLQTSFPHVHDIKISTDDNDLIVMNNEKYIDVFDISTLKNYNYGTIKETYSFKNILAKSNLISSYAHVLGITQTSLQAAQRMAKFTYGIDFMVILLA</sequence>
<dbReference type="PANTHER" id="PTHR19443">
    <property type="entry name" value="HEXOKINASE"/>
    <property type="match status" value="1"/>
</dbReference>
<dbReference type="GO" id="GO:0001678">
    <property type="term" value="P:intracellular glucose homeostasis"/>
    <property type="evidence" value="ECO:0007669"/>
    <property type="project" value="InterPro"/>
</dbReference>
<dbReference type="InterPro" id="IPR001680">
    <property type="entry name" value="WD40_rpt"/>
</dbReference>
<dbReference type="SUPFAM" id="SSF50978">
    <property type="entry name" value="WD40 repeat-like"/>
    <property type="match status" value="1"/>
</dbReference>
<dbReference type="SMART" id="SM00667">
    <property type="entry name" value="LisH"/>
    <property type="match status" value="1"/>
</dbReference>
<dbReference type="PROSITE" id="PS50896">
    <property type="entry name" value="LISH"/>
    <property type="match status" value="1"/>
</dbReference>
<dbReference type="InterPro" id="IPR006594">
    <property type="entry name" value="LisH"/>
</dbReference>
<dbReference type="CDD" id="cd24088">
    <property type="entry name" value="ASKHA_NBD_GLK1-2_fungi"/>
    <property type="match status" value="1"/>
</dbReference>
<dbReference type="GO" id="GO:0008865">
    <property type="term" value="F:fructokinase activity"/>
    <property type="evidence" value="ECO:0007669"/>
    <property type="project" value="TreeGrafter"/>
</dbReference>
<dbReference type="Gene3D" id="2.130.10.10">
    <property type="entry name" value="YVTN repeat-like/Quinoprotein amine dehydrogenase"/>
    <property type="match status" value="1"/>
</dbReference>
<dbReference type="SMART" id="SM00320">
    <property type="entry name" value="WD40"/>
    <property type="match status" value="3"/>
</dbReference>
<reference evidence="8 9" key="1">
    <citation type="submission" date="2014-03" db="EMBL/GenBank/DDBJ databases">
        <title>The genome of Kluyveromyces dobzhanskii.</title>
        <authorList>
            <person name="Nystedt B."/>
            <person name="Astrom S."/>
        </authorList>
    </citation>
    <scope>NUCLEOTIDE SEQUENCE [LARGE SCALE GENOMIC DNA]</scope>
    <source>
        <strain evidence="8 9">CBS 2104</strain>
    </source>
</reference>
<evidence type="ECO:0000313" key="8">
    <source>
        <dbReference type="EMBL" id="CDO92707.1"/>
    </source>
</evidence>
<dbReference type="InterPro" id="IPR015943">
    <property type="entry name" value="WD40/YVTN_repeat-like_dom_sf"/>
</dbReference>
<keyword evidence="4" id="KW-0418">Kinase</keyword>
<dbReference type="GO" id="GO:0005536">
    <property type="term" value="F:D-glucose binding"/>
    <property type="evidence" value="ECO:0007669"/>
    <property type="project" value="InterPro"/>
</dbReference>
<dbReference type="EMBL" id="CCBQ010000018">
    <property type="protein sequence ID" value="CDO92707.1"/>
    <property type="molecule type" value="Genomic_DNA"/>
</dbReference>
<dbReference type="InterPro" id="IPR001312">
    <property type="entry name" value="Hexokinase"/>
</dbReference>
<dbReference type="GO" id="GO:0005829">
    <property type="term" value="C:cytosol"/>
    <property type="evidence" value="ECO:0007669"/>
    <property type="project" value="TreeGrafter"/>
</dbReference>
<dbReference type="InterPro" id="IPR022673">
    <property type="entry name" value="Hexokinase_C"/>
</dbReference>
<evidence type="ECO:0000256" key="4">
    <source>
        <dbReference type="ARBA" id="ARBA00022777"/>
    </source>
</evidence>
<evidence type="ECO:0000256" key="1">
    <source>
        <dbReference type="ARBA" id="ARBA00009225"/>
    </source>
</evidence>
<feature type="domain" description="Hexokinase N-terminal" evidence="6">
    <location>
        <begin position="10"/>
        <end position="216"/>
    </location>
</feature>
<dbReference type="Proteomes" id="UP000031516">
    <property type="component" value="Unassembled WGS sequence"/>
</dbReference>
<keyword evidence="9" id="KW-1185">Reference proteome</keyword>
<feature type="domain" description="Hexokinase C-terminal" evidence="7">
    <location>
        <begin position="230"/>
        <end position="477"/>
    </location>
</feature>
<comment type="similarity">
    <text evidence="1">Belongs to the hexokinase family.</text>
</comment>
<evidence type="ECO:0000259" key="7">
    <source>
        <dbReference type="Pfam" id="PF03727"/>
    </source>
</evidence>
<protein>
    <submittedName>
        <fullName evidence="8">WGS project CCBQ000000000 data, contig MAT</fullName>
    </submittedName>
</protein>
<dbReference type="GO" id="GO:0005524">
    <property type="term" value="F:ATP binding"/>
    <property type="evidence" value="ECO:0007669"/>
    <property type="project" value="UniProtKB-KW"/>
</dbReference>
<comment type="caution">
    <text evidence="8">The sequence shown here is derived from an EMBL/GenBank/DDBJ whole genome shotgun (WGS) entry which is preliminary data.</text>
</comment>
<evidence type="ECO:0000259" key="6">
    <source>
        <dbReference type="Pfam" id="PF00349"/>
    </source>
</evidence>